<accession>A0A1K2F077</accession>
<evidence type="ECO:0000313" key="1">
    <source>
        <dbReference type="EMBL" id="SFY40397.1"/>
    </source>
</evidence>
<dbReference type="AlphaFoldDB" id="A0A1K2F077"/>
<protein>
    <submittedName>
        <fullName evidence="1">Carbamate kinase</fullName>
    </submittedName>
</protein>
<keyword evidence="1" id="KW-0418">Kinase</keyword>
<evidence type="ECO:0000313" key="2">
    <source>
        <dbReference type="Proteomes" id="UP000181909"/>
    </source>
</evidence>
<keyword evidence="1" id="KW-0808">Transferase</keyword>
<name>A0A1K2F077_STRAR</name>
<dbReference type="Proteomes" id="UP000181909">
    <property type="component" value="Unassembled WGS sequence"/>
</dbReference>
<sequence>MPEQRDILTASPEEISRLAFAEGPMKPKVDAAVRAAPAGA</sequence>
<organism evidence="1 2">
    <name type="scientific">Streptomyces atratus</name>
    <dbReference type="NCBI Taxonomy" id="1893"/>
    <lineage>
        <taxon>Bacteria</taxon>
        <taxon>Bacillati</taxon>
        <taxon>Actinomycetota</taxon>
        <taxon>Actinomycetes</taxon>
        <taxon>Kitasatosporales</taxon>
        <taxon>Streptomycetaceae</taxon>
        <taxon>Streptomyces</taxon>
    </lineage>
</organism>
<proteinExistence type="predicted"/>
<dbReference type="RefSeq" id="WP_256260284.1">
    <property type="nucleotide sequence ID" value="NZ_CP108276.1"/>
</dbReference>
<dbReference type="GO" id="GO:0016301">
    <property type="term" value="F:kinase activity"/>
    <property type="evidence" value="ECO:0007669"/>
    <property type="project" value="UniProtKB-KW"/>
</dbReference>
<dbReference type="EMBL" id="FPJO01000025">
    <property type="protein sequence ID" value="SFY40397.1"/>
    <property type="molecule type" value="Genomic_DNA"/>
</dbReference>
<dbReference type="STRING" id="1893.SAMN02787144_102535"/>
<gene>
    <name evidence="1" type="ORF">SAMN02787144_102535</name>
</gene>
<reference evidence="1 2" key="1">
    <citation type="submission" date="2016-11" db="EMBL/GenBank/DDBJ databases">
        <authorList>
            <person name="Jaros S."/>
            <person name="Januszkiewicz K."/>
            <person name="Wedrychowicz H."/>
        </authorList>
    </citation>
    <scope>NUCLEOTIDE SEQUENCE [LARGE SCALE GENOMIC DNA]</scope>
    <source>
        <strain evidence="1 2">OK807</strain>
    </source>
</reference>